<reference evidence="1" key="1">
    <citation type="submission" date="2021-05" db="EMBL/GenBank/DDBJ databases">
        <authorList>
            <person name="Scholz U."/>
            <person name="Mascher M."/>
            <person name="Fiebig A."/>
        </authorList>
    </citation>
    <scope>NUCLEOTIDE SEQUENCE [LARGE SCALE GENOMIC DNA]</scope>
</reference>
<keyword evidence="2" id="KW-1185">Reference proteome</keyword>
<accession>A0ACD5U1C2</accession>
<proteinExistence type="predicted"/>
<name>A0ACD5U1C2_AVESA</name>
<dbReference type="EnsemblPlants" id="AVESA.00010b.r2.1DG0160080.1">
    <property type="protein sequence ID" value="AVESA.00010b.r2.1DG0160080.1.CDS"/>
    <property type="gene ID" value="AVESA.00010b.r2.1DG0160080"/>
</dbReference>
<evidence type="ECO:0000313" key="2">
    <source>
        <dbReference type="Proteomes" id="UP001732700"/>
    </source>
</evidence>
<sequence>MAVAAMLCSVVLLTLGLLVSMALMARYFYGPVELVAGPSCSRLVRANPLFVKGITVRMAEGEQGSEGNAFVLYGHAGGPPRLDVRAAWSEARRVVVPANSHWEWVYFLNRGSQIEVDYSVEPETAPSNHLCIVVAQGKESLMQWSEKPPVHGSAFSWRLVHGAGTVRQTIDSSQEYYVAVGNLNDRQRTVTLDVRVSAVLYDAAAADYACSPGAGSFGCTYRLPILGNNVAILSSRLKEGSSSGSDDDEQRAKVVLSYEPRWMLYFVGSAILAVVLLMLYEVLATMLGFCFCCCCTGGGAAEQRTTATATASLLAADKEEEDASLGSSYDSVSSDGDHDEEVGADEERRRLCVVCCDARRDCFFLPCGHSATCHPCGSRIVVEGDGGGSCPFCRRKLKKVRRIFAV</sequence>
<organism evidence="1 2">
    <name type="scientific">Avena sativa</name>
    <name type="common">Oat</name>
    <dbReference type="NCBI Taxonomy" id="4498"/>
    <lineage>
        <taxon>Eukaryota</taxon>
        <taxon>Viridiplantae</taxon>
        <taxon>Streptophyta</taxon>
        <taxon>Embryophyta</taxon>
        <taxon>Tracheophyta</taxon>
        <taxon>Spermatophyta</taxon>
        <taxon>Magnoliopsida</taxon>
        <taxon>Liliopsida</taxon>
        <taxon>Poales</taxon>
        <taxon>Poaceae</taxon>
        <taxon>BOP clade</taxon>
        <taxon>Pooideae</taxon>
        <taxon>Poodae</taxon>
        <taxon>Poeae</taxon>
        <taxon>Poeae Chloroplast Group 1 (Aveneae type)</taxon>
        <taxon>Aveninae</taxon>
        <taxon>Avena</taxon>
    </lineage>
</organism>
<dbReference type="Proteomes" id="UP001732700">
    <property type="component" value="Chromosome 1D"/>
</dbReference>
<protein>
    <submittedName>
        <fullName evidence="1">Uncharacterized protein</fullName>
    </submittedName>
</protein>
<evidence type="ECO:0000313" key="1">
    <source>
        <dbReference type="EnsemblPlants" id="AVESA.00010b.r2.1DG0160080.1.CDS"/>
    </source>
</evidence>
<reference evidence="1" key="2">
    <citation type="submission" date="2025-09" db="UniProtKB">
        <authorList>
            <consortium name="EnsemblPlants"/>
        </authorList>
    </citation>
    <scope>IDENTIFICATION</scope>
</reference>